<accession>A0ABV9R0L0</accession>
<keyword evidence="1" id="KW-1133">Transmembrane helix</keyword>
<keyword evidence="3" id="KW-1185">Reference proteome</keyword>
<evidence type="ECO:0000256" key="1">
    <source>
        <dbReference type="SAM" id="Phobius"/>
    </source>
</evidence>
<organism evidence="2 3">
    <name type="scientific">Dokdonella ginsengisoli</name>
    <dbReference type="NCBI Taxonomy" id="363846"/>
    <lineage>
        <taxon>Bacteria</taxon>
        <taxon>Pseudomonadati</taxon>
        <taxon>Pseudomonadota</taxon>
        <taxon>Gammaproteobacteria</taxon>
        <taxon>Lysobacterales</taxon>
        <taxon>Rhodanobacteraceae</taxon>
        <taxon>Dokdonella</taxon>
    </lineage>
</organism>
<gene>
    <name evidence="2" type="ORF">ACFO6Q_18720</name>
</gene>
<evidence type="ECO:0000313" key="2">
    <source>
        <dbReference type="EMBL" id="MFC4822365.1"/>
    </source>
</evidence>
<dbReference type="Proteomes" id="UP001595886">
    <property type="component" value="Unassembled WGS sequence"/>
</dbReference>
<keyword evidence="1" id="KW-0472">Membrane</keyword>
<proteinExistence type="predicted"/>
<evidence type="ECO:0000313" key="3">
    <source>
        <dbReference type="Proteomes" id="UP001595886"/>
    </source>
</evidence>
<feature type="transmembrane region" description="Helical" evidence="1">
    <location>
        <begin position="18"/>
        <end position="40"/>
    </location>
</feature>
<reference evidence="3" key="1">
    <citation type="journal article" date="2019" name="Int. J. Syst. Evol. Microbiol.">
        <title>The Global Catalogue of Microorganisms (GCM) 10K type strain sequencing project: providing services to taxonomists for standard genome sequencing and annotation.</title>
        <authorList>
            <consortium name="The Broad Institute Genomics Platform"/>
            <consortium name="The Broad Institute Genome Sequencing Center for Infectious Disease"/>
            <person name="Wu L."/>
            <person name="Ma J."/>
        </authorList>
    </citation>
    <scope>NUCLEOTIDE SEQUENCE [LARGE SCALE GENOMIC DNA]</scope>
    <source>
        <strain evidence="3">CCUG 30340</strain>
    </source>
</reference>
<comment type="caution">
    <text evidence="2">The sequence shown here is derived from an EMBL/GenBank/DDBJ whole genome shotgun (WGS) entry which is preliminary data.</text>
</comment>
<sequence>MTAPAAPEKPARERHWDALAAVVAALIGFLALLVSGYTAYVQREQVRAQVWPFLIIGYADPDRSIIVLNKGVGPAQVRGVEVLVDDQPKRSWSEVLDALDLDSDRENLKRSTISGNVMTAGERIEMIQLPDAESYERFRVAAQKRVKISICYCSTLGECWVRDRKVRDQTSMQVDACPALPPERQFID</sequence>
<dbReference type="EMBL" id="JBHSHD010000016">
    <property type="protein sequence ID" value="MFC4822365.1"/>
    <property type="molecule type" value="Genomic_DNA"/>
</dbReference>
<protein>
    <submittedName>
        <fullName evidence="2">Uncharacterized protein</fullName>
    </submittedName>
</protein>
<name>A0ABV9R0L0_9GAMM</name>
<dbReference type="RefSeq" id="WP_380022642.1">
    <property type="nucleotide sequence ID" value="NZ_JBHSHD010000016.1"/>
</dbReference>
<keyword evidence="1" id="KW-0812">Transmembrane</keyword>